<dbReference type="AlphaFoldDB" id="A0A7R9YYX9"/>
<evidence type="ECO:0000256" key="1">
    <source>
        <dbReference type="SAM" id="Phobius"/>
    </source>
</evidence>
<protein>
    <submittedName>
        <fullName evidence="2">Uncharacterized protein</fullName>
    </submittedName>
</protein>
<evidence type="ECO:0000313" key="2">
    <source>
        <dbReference type="EMBL" id="CAD8296574.1"/>
    </source>
</evidence>
<reference evidence="2" key="1">
    <citation type="submission" date="2021-01" db="EMBL/GenBank/DDBJ databases">
        <authorList>
            <person name="Corre E."/>
            <person name="Pelletier E."/>
            <person name="Niang G."/>
            <person name="Scheremetjew M."/>
            <person name="Finn R."/>
            <person name="Kale V."/>
            <person name="Holt S."/>
            <person name="Cochrane G."/>
            <person name="Meng A."/>
            <person name="Brown T."/>
            <person name="Cohen L."/>
        </authorList>
    </citation>
    <scope>NUCLEOTIDE SEQUENCE</scope>
    <source>
        <strain evidence="2">CCMP147</strain>
    </source>
</reference>
<feature type="transmembrane region" description="Helical" evidence="1">
    <location>
        <begin position="78"/>
        <end position="101"/>
    </location>
</feature>
<proteinExistence type="predicted"/>
<feature type="transmembrane region" description="Helical" evidence="1">
    <location>
        <begin position="165"/>
        <end position="185"/>
    </location>
</feature>
<keyword evidence="1" id="KW-0472">Membrane</keyword>
<dbReference type="EMBL" id="HBED01006078">
    <property type="protein sequence ID" value="CAD8296574.1"/>
    <property type="molecule type" value="Transcribed_RNA"/>
</dbReference>
<keyword evidence="1" id="KW-1133">Transmembrane helix</keyword>
<keyword evidence="1" id="KW-0812">Transmembrane</keyword>
<sequence length="199" mass="22599">MYSQRREQAFEENGAEPYGTIEEPKECLEDFRRKWIPGFGNVFNSAADVGGDWYYFYSVWKSLGGGGDNLIVEENLDLLVPLFVVTVASTVIFLLVIVTYFTKAGDPNREVCCVDSFKRFCMKFCCCWRKELDTNNFLSLVEDVAEDIPTIALTAMIDFRRQGGISPAGVFSITTSVFNLFYNMLQRLIPKEKQAQKGV</sequence>
<accession>A0A7R9YYX9</accession>
<gene>
    <name evidence="2" type="ORF">TDUB1175_LOCUS3030</name>
</gene>
<organism evidence="2">
    <name type="scientific">Pseudictyota dubia</name>
    <dbReference type="NCBI Taxonomy" id="2749911"/>
    <lineage>
        <taxon>Eukaryota</taxon>
        <taxon>Sar</taxon>
        <taxon>Stramenopiles</taxon>
        <taxon>Ochrophyta</taxon>
        <taxon>Bacillariophyta</taxon>
        <taxon>Mediophyceae</taxon>
        <taxon>Biddulphiophycidae</taxon>
        <taxon>Eupodiscales</taxon>
        <taxon>Odontellaceae</taxon>
        <taxon>Pseudictyota</taxon>
    </lineage>
</organism>
<name>A0A7R9YYX9_9STRA</name>